<comment type="caution">
    <text evidence="8">The sequence shown here is derived from an EMBL/GenBank/DDBJ whole genome shotgun (WGS) entry which is preliminary data.</text>
</comment>
<evidence type="ECO:0000313" key="8">
    <source>
        <dbReference type="EMBL" id="KAH6661006.1"/>
    </source>
</evidence>
<accession>A0A9P9A2R6</accession>
<organism evidence="8 9">
    <name type="scientific">Truncatella angustata</name>
    <dbReference type="NCBI Taxonomy" id="152316"/>
    <lineage>
        <taxon>Eukaryota</taxon>
        <taxon>Fungi</taxon>
        <taxon>Dikarya</taxon>
        <taxon>Ascomycota</taxon>
        <taxon>Pezizomycotina</taxon>
        <taxon>Sordariomycetes</taxon>
        <taxon>Xylariomycetidae</taxon>
        <taxon>Amphisphaeriales</taxon>
        <taxon>Sporocadaceae</taxon>
        <taxon>Truncatella</taxon>
    </lineage>
</organism>
<evidence type="ECO:0000256" key="7">
    <source>
        <dbReference type="SAM" id="SignalP"/>
    </source>
</evidence>
<feature type="chain" id="PRO_5040346376" evidence="7">
    <location>
        <begin position="23"/>
        <end position="337"/>
    </location>
</feature>
<dbReference type="AlphaFoldDB" id="A0A9P9A2R6"/>
<keyword evidence="3 6" id="KW-1133">Transmembrane helix</keyword>
<dbReference type="GeneID" id="70135399"/>
<feature type="compositionally biased region" description="Polar residues" evidence="5">
    <location>
        <begin position="314"/>
        <end position="327"/>
    </location>
</feature>
<feature type="region of interest" description="Disordered" evidence="5">
    <location>
        <begin position="309"/>
        <end position="337"/>
    </location>
</feature>
<evidence type="ECO:0000256" key="4">
    <source>
        <dbReference type="ARBA" id="ARBA00023136"/>
    </source>
</evidence>
<sequence>MPRQLTAQAALLLSLLVGRSVQQDGQAGVYWLFPKTNEKMTYHHNDVVNVTWTSSFASPILITYCRGANGKGVDTAKQMDVPGGNASVLVELDYTHADTDCWFDLKPDLEGGKGSNSQSFAYVSEVGDEATIGLLSTSTAKSSTDSSSTATTAATITTPASAGSNSQTSATRTNLLITSTSSATSVPTTAASGEASNSSSGGLSVGAQAGIGVGVGVAAIGIGALAILMCVRRRRRGIMTDEKSQPLDSSPTITGSGAYVSPQYQASEYGGSTTVHSYSPTAPLAHVVEPASASKYVFPPAFAIPHSERHEMESSNVPQELQGSQYPVSELATPAYR</sequence>
<feature type="region of interest" description="Disordered" evidence="5">
    <location>
        <begin position="181"/>
        <end position="201"/>
    </location>
</feature>
<keyword evidence="7" id="KW-0732">Signal</keyword>
<name>A0A9P9A2R6_9PEZI</name>
<evidence type="ECO:0000313" key="9">
    <source>
        <dbReference type="Proteomes" id="UP000758603"/>
    </source>
</evidence>
<protein>
    <submittedName>
        <fullName evidence="8">Uncharacterized protein</fullName>
    </submittedName>
</protein>
<dbReference type="RefSeq" id="XP_045965137.1">
    <property type="nucleotide sequence ID" value="XM_046106508.1"/>
</dbReference>
<evidence type="ECO:0000256" key="5">
    <source>
        <dbReference type="SAM" id="MobiDB-lite"/>
    </source>
</evidence>
<comment type="subcellular location">
    <subcellularLocation>
        <location evidence="1">Membrane</location>
        <topology evidence="1">Single-pass membrane protein</topology>
    </subcellularLocation>
</comment>
<dbReference type="OrthoDB" id="5367645at2759"/>
<evidence type="ECO:0000256" key="6">
    <source>
        <dbReference type="SAM" id="Phobius"/>
    </source>
</evidence>
<feature type="transmembrane region" description="Helical" evidence="6">
    <location>
        <begin position="209"/>
        <end position="231"/>
    </location>
</feature>
<dbReference type="GO" id="GO:0071944">
    <property type="term" value="C:cell periphery"/>
    <property type="evidence" value="ECO:0007669"/>
    <property type="project" value="UniProtKB-ARBA"/>
</dbReference>
<evidence type="ECO:0000256" key="3">
    <source>
        <dbReference type="ARBA" id="ARBA00022989"/>
    </source>
</evidence>
<dbReference type="EMBL" id="JAGPXC010000001">
    <property type="protein sequence ID" value="KAH6661006.1"/>
    <property type="molecule type" value="Genomic_DNA"/>
</dbReference>
<proteinExistence type="predicted"/>
<dbReference type="PANTHER" id="PTHR15549">
    <property type="entry name" value="PAIRED IMMUNOGLOBULIN-LIKE TYPE 2 RECEPTOR"/>
    <property type="match status" value="1"/>
</dbReference>
<feature type="signal peptide" evidence="7">
    <location>
        <begin position="1"/>
        <end position="22"/>
    </location>
</feature>
<reference evidence="8" key="1">
    <citation type="journal article" date="2021" name="Nat. Commun.">
        <title>Genetic determinants of endophytism in the Arabidopsis root mycobiome.</title>
        <authorList>
            <person name="Mesny F."/>
            <person name="Miyauchi S."/>
            <person name="Thiergart T."/>
            <person name="Pickel B."/>
            <person name="Atanasova L."/>
            <person name="Karlsson M."/>
            <person name="Huettel B."/>
            <person name="Barry K.W."/>
            <person name="Haridas S."/>
            <person name="Chen C."/>
            <person name="Bauer D."/>
            <person name="Andreopoulos W."/>
            <person name="Pangilinan J."/>
            <person name="LaButti K."/>
            <person name="Riley R."/>
            <person name="Lipzen A."/>
            <person name="Clum A."/>
            <person name="Drula E."/>
            <person name="Henrissat B."/>
            <person name="Kohler A."/>
            <person name="Grigoriev I.V."/>
            <person name="Martin F.M."/>
            <person name="Hacquard S."/>
        </authorList>
    </citation>
    <scope>NUCLEOTIDE SEQUENCE</scope>
    <source>
        <strain evidence="8">MPI-SDFR-AT-0073</strain>
    </source>
</reference>
<keyword evidence="9" id="KW-1185">Reference proteome</keyword>
<keyword evidence="4 6" id="KW-0472">Membrane</keyword>
<evidence type="ECO:0000256" key="2">
    <source>
        <dbReference type="ARBA" id="ARBA00022692"/>
    </source>
</evidence>
<dbReference type="Proteomes" id="UP000758603">
    <property type="component" value="Unassembled WGS sequence"/>
</dbReference>
<evidence type="ECO:0000256" key="1">
    <source>
        <dbReference type="ARBA" id="ARBA00004167"/>
    </source>
</evidence>
<dbReference type="InterPro" id="IPR051694">
    <property type="entry name" value="Immunoregulatory_rcpt-like"/>
</dbReference>
<gene>
    <name evidence="8" type="ORF">BKA67DRAFT_654153</name>
</gene>
<dbReference type="GO" id="GO:0016020">
    <property type="term" value="C:membrane"/>
    <property type="evidence" value="ECO:0007669"/>
    <property type="project" value="UniProtKB-SubCell"/>
</dbReference>
<keyword evidence="2 6" id="KW-0812">Transmembrane</keyword>